<accession>A0A5E5AFB7</accession>
<feature type="domain" description="FAD-binding" evidence="3">
    <location>
        <begin position="9"/>
        <end position="338"/>
    </location>
</feature>
<dbReference type="Gene3D" id="3.50.50.60">
    <property type="entry name" value="FAD/NAD(P)-binding domain"/>
    <property type="match status" value="1"/>
</dbReference>
<sequence>MKQGNQGRRVLIVGGGIAGCAAAISLAQTGAQVTLVEAQPEWKFQSSGIFIYSNGLAALSELGVLPEILASGFAIADGRNIYLNQNGEPIVDTFYPSRYPGIAPIVGIRRAQMHRVLAARIAALNVDVRLNTTAVSINQSSSHAVTVALSDGAVQTYDLVVGADGIRSGIRRLVAGPIAPTYTGLGVWRSVHPRPSDLTAKIMMMGVGKRLGIMPISDDRLYLFGTIAEPHDAWYARAEWPALMKARFAEFGGPARQFLDTLSCESEVLYTGVEEVATPLPWHLGRVVIIGDAAHASTPFMGQGGAMALEDAVLLAQMLACNEAVEPTLQAFGEARYPLCKFVQDVSRAVGEAGAQEHAGTSSARRDAMRREAQHKVDSFYAQMEALRRSPVAGK</sequence>
<dbReference type="Pfam" id="PF01494">
    <property type="entry name" value="FAD_binding_3"/>
    <property type="match status" value="1"/>
</dbReference>
<dbReference type="PROSITE" id="PS51257">
    <property type="entry name" value="PROKAR_LIPOPROTEIN"/>
    <property type="match status" value="1"/>
</dbReference>
<protein>
    <submittedName>
        <fullName evidence="4">Monooxygenase</fullName>
    </submittedName>
</protein>
<dbReference type="EMBL" id="CABPSQ010000009">
    <property type="protein sequence ID" value="VVE71908.1"/>
    <property type="molecule type" value="Genomic_DNA"/>
</dbReference>
<dbReference type="InterPro" id="IPR036188">
    <property type="entry name" value="FAD/NAD-bd_sf"/>
</dbReference>
<keyword evidence="1" id="KW-0560">Oxidoreductase</keyword>
<evidence type="ECO:0000256" key="2">
    <source>
        <dbReference type="ARBA" id="ARBA00023033"/>
    </source>
</evidence>
<dbReference type="Proteomes" id="UP000414136">
    <property type="component" value="Unassembled WGS sequence"/>
</dbReference>
<gene>
    <name evidence="4" type="ORF">PCA31118_04011</name>
</gene>
<dbReference type="OrthoDB" id="9147239at2"/>
<evidence type="ECO:0000259" key="3">
    <source>
        <dbReference type="Pfam" id="PF01494"/>
    </source>
</evidence>
<proteinExistence type="predicted"/>
<dbReference type="PANTHER" id="PTHR13789:SF309">
    <property type="entry name" value="PUTATIVE (AFU_ORTHOLOGUE AFUA_6G14510)-RELATED"/>
    <property type="match status" value="1"/>
</dbReference>
<dbReference type="InterPro" id="IPR050493">
    <property type="entry name" value="FAD-dep_Monooxygenase_BioMet"/>
</dbReference>
<dbReference type="PANTHER" id="PTHR13789">
    <property type="entry name" value="MONOOXYGENASE"/>
    <property type="match status" value="1"/>
</dbReference>
<dbReference type="GO" id="GO:0071949">
    <property type="term" value="F:FAD binding"/>
    <property type="evidence" value="ECO:0007669"/>
    <property type="project" value="InterPro"/>
</dbReference>
<keyword evidence="2 4" id="KW-0503">Monooxygenase</keyword>
<name>A0A5E5AFB7_9BURK</name>
<dbReference type="SUPFAM" id="SSF51905">
    <property type="entry name" value="FAD/NAD(P)-binding domain"/>
    <property type="match status" value="1"/>
</dbReference>
<dbReference type="AlphaFoldDB" id="A0A5E5AFB7"/>
<dbReference type="InterPro" id="IPR002938">
    <property type="entry name" value="FAD-bd"/>
</dbReference>
<evidence type="ECO:0000313" key="5">
    <source>
        <dbReference type="Proteomes" id="UP000414136"/>
    </source>
</evidence>
<keyword evidence="5" id="KW-1185">Reference proteome</keyword>
<evidence type="ECO:0000256" key="1">
    <source>
        <dbReference type="ARBA" id="ARBA00023002"/>
    </source>
</evidence>
<dbReference type="GO" id="GO:0004497">
    <property type="term" value="F:monooxygenase activity"/>
    <property type="evidence" value="ECO:0007669"/>
    <property type="project" value="UniProtKB-KW"/>
</dbReference>
<dbReference type="PRINTS" id="PR00420">
    <property type="entry name" value="RNGMNOXGNASE"/>
</dbReference>
<evidence type="ECO:0000313" key="4">
    <source>
        <dbReference type="EMBL" id="VVE71908.1"/>
    </source>
</evidence>
<reference evidence="4 5" key="1">
    <citation type="submission" date="2019-08" db="EMBL/GenBank/DDBJ databases">
        <authorList>
            <person name="Peeters C."/>
        </authorList>
    </citation>
    <scope>NUCLEOTIDE SEQUENCE [LARGE SCALE GENOMIC DNA]</scope>
    <source>
        <strain evidence="4 5">LMG 31118</strain>
    </source>
</reference>
<organism evidence="4 5">
    <name type="scientific">Pandoraea captiosa</name>
    <dbReference type="NCBI Taxonomy" id="2508302"/>
    <lineage>
        <taxon>Bacteria</taxon>
        <taxon>Pseudomonadati</taxon>
        <taxon>Pseudomonadota</taxon>
        <taxon>Betaproteobacteria</taxon>
        <taxon>Burkholderiales</taxon>
        <taxon>Burkholderiaceae</taxon>
        <taxon>Pandoraea</taxon>
    </lineage>
</organism>